<name>A0A163BF57_DIDRA</name>
<dbReference type="Proteomes" id="UP000076837">
    <property type="component" value="Unassembled WGS sequence"/>
</dbReference>
<dbReference type="SUPFAM" id="SSF81383">
    <property type="entry name" value="F-box domain"/>
    <property type="match status" value="1"/>
</dbReference>
<evidence type="ECO:0000313" key="1">
    <source>
        <dbReference type="EMBL" id="KZM21742.1"/>
    </source>
</evidence>
<dbReference type="InterPro" id="IPR001810">
    <property type="entry name" value="F-box_dom"/>
</dbReference>
<reference evidence="1 2" key="1">
    <citation type="journal article" date="2016" name="Sci. Rep.">
        <title>Draft genome sequencing and secretome analysis of fungal phytopathogen Ascochyta rabiei provides insight into the necrotrophic effector repertoire.</title>
        <authorList>
            <person name="Verma S."/>
            <person name="Gazara R.K."/>
            <person name="Nizam S."/>
            <person name="Parween S."/>
            <person name="Chattopadhyay D."/>
            <person name="Verma P.K."/>
        </authorList>
    </citation>
    <scope>NUCLEOTIDE SEQUENCE [LARGE SCALE GENOMIC DNA]</scope>
    <source>
        <strain evidence="1 2">ArDII</strain>
    </source>
</reference>
<accession>A0A163BF57</accession>
<sequence>MPFKSLPAEIQIEIFSYLQGSSLKAVRKVCCAFRDHAEPTLFRYVIATARYQSLGAFQKISLFPVFQKHVREIVFDGSVYDKILAKDERLYHRHAAKFPDLEQGFQWHKHSRWKRYQQLFKEQEEMKSDGVLVHTISKALEWIPNVSCITYSPQPRHLPAEAKEMRDLIPGGITALPTAGYTSSDHPFRQLVAALYMSRFAGIREFRTEALSVTSGTEFALDIFNLTDGNDMAAGKFLFQHLESLVLNMALRVPNERLFGETLDKFAELLNTSTSLQHLHLHPTHWKSEIGARPLFARLGLQNTWPKLQSLSLKGVLANEEEFSGMIKRHKETLVSVMFSRCSLLAGVWADVVDEVVYGSKIFPFVLDRVNERGLPNLDYASLGASEMERWKYEGRIKVTRDGDRNFIERNPAKRSVYDSRK</sequence>
<dbReference type="AlphaFoldDB" id="A0A163BF57"/>
<dbReference type="STRING" id="5454.A0A163BF57"/>
<dbReference type="Pfam" id="PF12937">
    <property type="entry name" value="F-box-like"/>
    <property type="match status" value="1"/>
</dbReference>
<dbReference type="Gene3D" id="1.20.1280.50">
    <property type="match status" value="1"/>
</dbReference>
<organism evidence="1 2">
    <name type="scientific">Didymella rabiei</name>
    <name type="common">Chickpea ascochyta blight fungus</name>
    <name type="synonym">Mycosphaerella rabiei</name>
    <dbReference type="NCBI Taxonomy" id="5454"/>
    <lineage>
        <taxon>Eukaryota</taxon>
        <taxon>Fungi</taxon>
        <taxon>Dikarya</taxon>
        <taxon>Ascomycota</taxon>
        <taxon>Pezizomycotina</taxon>
        <taxon>Dothideomycetes</taxon>
        <taxon>Pleosporomycetidae</taxon>
        <taxon>Pleosporales</taxon>
        <taxon>Pleosporineae</taxon>
        <taxon>Didymellaceae</taxon>
        <taxon>Ascochyta</taxon>
    </lineage>
</organism>
<evidence type="ECO:0000313" key="2">
    <source>
        <dbReference type="Proteomes" id="UP000076837"/>
    </source>
</evidence>
<dbReference type="CDD" id="cd09917">
    <property type="entry name" value="F-box_SF"/>
    <property type="match status" value="1"/>
</dbReference>
<comment type="caution">
    <text evidence="1">The sequence shown here is derived from an EMBL/GenBank/DDBJ whole genome shotgun (WGS) entry which is preliminary data.</text>
</comment>
<keyword evidence="2" id="KW-1185">Reference proteome</keyword>
<protein>
    <submittedName>
        <fullName evidence="1">Uncharacterized protein</fullName>
    </submittedName>
</protein>
<dbReference type="PROSITE" id="PS50181">
    <property type="entry name" value="FBOX"/>
    <property type="match status" value="1"/>
</dbReference>
<gene>
    <name evidence="1" type="ORF">ST47_g7094</name>
</gene>
<dbReference type="OrthoDB" id="10262814at2759"/>
<proteinExistence type="predicted"/>
<dbReference type="EMBL" id="JYNV01000240">
    <property type="protein sequence ID" value="KZM21742.1"/>
    <property type="molecule type" value="Genomic_DNA"/>
</dbReference>
<dbReference type="InterPro" id="IPR036047">
    <property type="entry name" value="F-box-like_dom_sf"/>
</dbReference>